<dbReference type="OrthoDB" id="5197345at2"/>
<keyword evidence="2" id="KW-1185">Reference proteome</keyword>
<reference evidence="2" key="1">
    <citation type="submission" date="2016-10" db="EMBL/GenBank/DDBJ databases">
        <authorList>
            <person name="Varghese N."/>
            <person name="Submissions S."/>
        </authorList>
    </citation>
    <scope>NUCLEOTIDE SEQUENCE [LARGE SCALE GENOMIC DNA]</scope>
    <source>
        <strain evidence="2">DSM 45237</strain>
    </source>
</reference>
<gene>
    <name evidence="1" type="ORF">SAMN04488561_6419</name>
</gene>
<organism evidence="1 2">
    <name type="scientific">Jiangella alba</name>
    <dbReference type="NCBI Taxonomy" id="561176"/>
    <lineage>
        <taxon>Bacteria</taxon>
        <taxon>Bacillati</taxon>
        <taxon>Actinomycetota</taxon>
        <taxon>Actinomycetes</taxon>
        <taxon>Jiangellales</taxon>
        <taxon>Jiangellaceae</taxon>
        <taxon>Jiangella</taxon>
    </lineage>
</organism>
<dbReference type="AlphaFoldDB" id="A0A1H5PXE1"/>
<dbReference type="RefSeq" id="WP_069112094.1">
    <property type="nucleotide sequence ID" value="NZ_FNUC01000004.1"/>
</dbReference>
<evidence type="ECO:0000313" key="2">
    <source>
        <dbReference type="Proteomes" id="UP000181980"/>
    </source>
</evidence>
<proteinExistence type="predicted"/>
<accession>A0A1H5PXE1</accession>
<sequence>MNARAEVLPVDDLTVVQEAVRSYIVPAGALVARPPRAVPAGDYVARLESGGVGGPSFVVLPLADGSPAENIILAGAREVTARSPRYARVATRNGAVVYRLRMPPAFTGWSSHD</sequence>
<protein>
    <submittedName>
        <fullName evidence="1">Uncharacterized protein</fullName>
    </submittedName>
</protein>
<dbReference type="Proteomes" id="UP000181980">
    <property type="component" value="Unassembled WGS sequence"/>
</dbReference>
<name>A0A1H5PXE1_9ACTN</name>
<dbReference type="EMBL" id="FNUC01000004">
    <property type="protein sequence ID" value="SEF18359.1"/>
    <property type="molecule type" value="Genomic_DNA"/>
</dbReference>
<evidence type="ECO:0000313" key="1">
    <source>
        <dbReference type="EMBL" id="SEF18359.1"/>
    </source>
</evidence>